<organism evidence="6 7">
    <name type="scientific">Kribbella albertanoniae</name>
    <dbReference type="NCBI Taxonomy" id="1266829"/>
    <lineage>
        <taxon>Bacteria</taxon>
        <taxon>Bacillati</taxon>
        <taxon>Actinomycetota</taxon>
        <taxon>Actinomycetes</taxon>
        <taxon>Propionibacteriales</taxon>
        <taxon>Kribbellaceae</taxon>
        <taxon>Kribbella</taxon>
    </lineage>
</organism>
<dbReference type="GO" id="GO:0003677">
    <property type="term" value="F:DNA binding"/>
    <property type="evidence" value="ECO:0007669"/>
    <property type="project" value="UniProtKB-KW"/>
</dbReference>
<comment type="caution">
    <text evidence="6">The sequence shown here is derived from an EMBL/GenBank/DDBJ whole genome shotgun (WGS) entry which is preliminary data.</text>
</comment>
<dbReference type="EMBL" id="SMKA01000012">
    <property type="protein sequence ID" value="TDC33643.1"/>
    <property type="molecule type" value="Genomic_DNA"/>
</dbReference>
<evidence type="ECO:0000256" key="3">
    <source>
        <dbReference type="ARBA" id="ARBA00023163"/>
    </source>
</evidence>
<keyword evidence="2" id="KW-0238">DNA-binding</keyword>
<keyword evidence="3" id="KW-0804">Transcription</keyword>
<keyword evidence="7" id="KW-1185">Reference proteome</keyword>
<reference evidence="6 7" key="1">
    <citation type="submission" date="2019-03" db="EMBL/GenBank/DDBJ databases">
        <title>Draft genome sequences of novel Actinobacteria.</title>
        <authorList>
            <person name="Sahin N."/>
            <person name="Ay H."/>
            <person name="Saygin H."/>
        </authorList>
    </citation>
    <scope>NUCLEOTIDE SEQUENCE [LARGE SCALE GENOMIC DNA]</scope>
    <source>
        <strain evidence="6 7">JCM 30547</strain>
    </source>
</reference>
<evidence type="ECO:0000256" key="1">
    <source>
        <dbReference type="ARBA" id="ARBA00023015"/>
    </source>
</evidence>
<proteinExistence type="predicted"/>
<dbReference type="AlphaFoldDB" id="A0A4R4QEQ5"/>
<dbReference type="Proteomes" id="UP000295075">
    <property type="component" value="Unassembled WGS sequence"/>
</dbReference>
<dbReference type="Gene3D" id="1.10.10.10">
    <property type="entry name" value="Winged helix-like DNA-binding domain superfamily/Winged helix DNA-binding domain"/>
    <property type="match status" value="1"/>
</dbReference>
<evidence type="ECO:0000313" key="7">
    <source>
        <dbReference type="Proteomes" id="UP000295075"/>
    </source>
</evidence>
<gene>
    <name evidence="6" type="ORF">E1261_05430</name>
</gene>
<evidence type="ECO:0000259" key="5">
    <source>
        <dbReference type="PROSITE" id="PS50949"/>
    </source>
</evidence>
<dbReference type="Gene3D" id="1.20.120.530">
    <property type="entry name" value="GntR ligand-binding domain-like"/>
    <property type="match status" value="1"/>
</dbReference>
<dbReference type="GO" id="GO:0003700">
    <property type="term" value="F:DNA-binding transcription factor activity"/>
    <property type="evidence" value="ECO:0007669"/>
    <property type="project" value="InterPro"/>
</dbReference>
<evidence type="ECO:0000256" key="4">
    <source>
        <dbReference type="SAM" id="MobiDB-lite"/>
    </source>
</evidence>
<dbReference type="RefSeq" id="WP_132402791.1">
    <property type="nucleotide sequence ID" value="NZ_SMKA01000012.1"/>
</dbReference>
<evidence type="ECO:0000256" key="2">
    <source>
        <dbReference type="ARBA" id="ARBA00023125"/>
    </source>
</evidence>
<accession>A0A4R4QEQ5</accession>
<dbReference type="PANTHER" id="PTHR43537">
    <property type="entry name" value="TRANSCRIPTIONAL REGULATOR, GNTR FAMILY"/>
    <property type="match status" value="1"/>
</dbReference>
<feature type="domain" description="HTH gntR-type" evidence="5">
    <location>
        <begin position="17"/>
        <end position="84"/>
    </location>
</feature>
<dbReference type="SUPFAM" id="SSF48008">
    <property type="entry name" value="GntR ligand-binding domain-like"/>
    <property type="match status" value="1"/>
</dbReference>
<dbReference type="CDD" id="cd07377">
    <property type="entry name" value="WHTH_GntR"/>
    <property type="match status" value="1"/>
</dbReference>
<dbReference type="InterPro" id="IPR011711">
    <property type="entry name" value="GntR_C"/>
</dbReference>
<dbReference type="InterPro" id="IPR036390">
    <property type="entry name" value="WH_DNA-bd_sf"/>
</dbReference>
<dbReference type="PANTHER" id="PTHR43537:SF24">
    <property type="entry name" value="GLUCONATE OPERON TRANSCRIPTIONAL REPRESSOR"/>
    <property type="match status" value="1"/>
</dbReference>
<dbReference type="InterPro" id="IPR000524">
    <property type="entry name" value="Tscrpt_reg_HTH_GntR"/>
</dbReference>
<dbReference type="SMART" id="SM00895">
    <property type="entry name" value="FCD"/>
    <property type="match status" value="1"/>
</dbReference>
<name>A0A4R4QEQ5_9ACTN</name>
<dbReference type="SUPFAM" id="SSF46785">
    <property type="entry name" value="Winged helix' DNA-binding domain"/>
    <property type="match status" value="1"/>
</dbReference>
<dbReference type="Pfam" id="PF07729">
    <property type="entry name" value="FCD"/>
    <property type="match status" value="1"/>
</dbReference>
<dbReference type="SMART" id="SM00345">
    <property type="entry name" value="HTH_GNTR"/>
    <property type="match status" value="1"/>
</dbReference>
<dbReference type="InterPro" id="IPR008920">
    <property type="entry name" value="TF_FadR/GntR_C"/>
</dbReference>
<protein>
    <submittedName>
        <fullName evidence="6">GntR family transcriptional regulator</fullName>
    </submittedName>
</protein>
<dbReference type="PROSITE" id="PS50949">
    <property type="entry name" value="HTH_GNTR"/>
    <property type="match status" value="1"/>
</dbReference>
<sequence>MRRRSPFASRLVRTGDASGTPALESDLRDAILTGDQQPGTPIPIDEVAAFFGVSPIPVREALKTLLAEGLVEHRPHIGYSVAKLTFGEFRELYDVRQALESAALRAAAGAADAGHVQEVRAVHAQLGVAIERGDDRAYDAAARRFHLALIAASGMQRLVKMYESAWNITEPARPMSRVPDHDRAALHADHERMVAAFVARDAATLIAESDGHYARLRTAIGRFADDPECFADHA</sequence>
<dbReference type="InterPro" id="IPR036388">
    <property type="entry name" value="WH-like_DNA-bd_sf"/>
</dbReference>
<keyword evidence="1" id="KW-0805">Transcription regulation</keyword>
<evidence type="ECO:0000313" key="6">
    <source>
        <dbReference type="EMBL" id="TDC33643.1"/>
    </source>
</evidence>
<feature type="region of interest" description="Disordered" evidence="4">
    <location>
        <begin position="1"/>
        <end position="20"/>
    </location>
</feature>
<dbReference type="Pfam" id="PF00392">
    <property type="entry name" value="GntR"/>
    <property type="match status" value="1"/>
</dbReference>
<dbReference type="OrthoDB" id="5182935at2"/>